<comment type="caution">
    <text evidence="2">The sequence shown here is derived from an EMBL/GenBank/DDBJ whole genome shotgun (WGS) entry which is preliminary data.</text>
</comment>
<evidence type="ECO:0000256" key="1">
    <source>
        <dbReference type="SAM" id="MobiDB-lite"/>
    </source>
</evidence>
<feature type="compositionally biased region" description="Polar residues" evidence="1">
    <location>
        <begin position="100"/>
        <end position="109"/>
    </location>
</feature>
<reference evidence="2 3" key="1">
    <citation type="submission" date="2022-11" db="EMBL/GenBank/DDBJ databases">
        <title>Whole genome sequence of Eschrichtius robustus ER-17-0199.</title>
        <authorList>
            <person name="Bruniche-Olsen A."/>
            <person name="Black A.N."/>
            <person name="Fields C.J."/>
            <person name="Walden K."/>
            <person name="Dewoody J.A."/>
        </authorList>
    </citation>
    <scope>NUCLEOTIDE SEQUENCE [LARGE SCALE GENOMIC DNA]</scope>
    <source>
        <strain evidence="2">ER-17-0199</strain>
        <tissue evidence="2">Blubber</tissue>
    </source>
</reference>
<evidence type="ECO:0000313" key="3">
    <source>
        <dbReference type="Proteomes" id="UP001159641"/>
    </source>
</evidence>
<feature type="region of interest" description="Disordered" evidence="1">
    <location>
        <begin position="1"/>
        <end position="46"/>
    </location>
</feature>
<sequence length="124" mass="13389">MKTEARRSQRARRVGARGSQRAWRVGGGRLREPRGPPAPRQPPRAVQVRGTWPLPVSLLGRRGPDRGPCLSHSALRFSSPAAAEVAAGFLSRCLRRAMEKSSSCESLGSQPAVARPPSVDSLSR</sequence>
<keyword evidence="3" id="KW-1185">Reference proteome</keyword>
<feature type="region of interest" description="Disordered" evidence="1">
    <location>
        <begin position="100"/>
        <end position="124"/>
    </location>
</feature>
<protein>
    <submittedName>
        <fullName evidence="2">Uncharacterized protein</fullName>
    </submittedName>
</protein>
<organism evidence="2 3">
    <name type="scientific">Eschrichtius robustus</name>
    <name type="common">California gray whale</name>
    <name type="synonym">Eschrichtius gibbosus</name>
    <dbReference type="NCBI Taxonomy" id="9764"/>
    <lineage>
        <taxon>Eukaryota</taxon>
        <taxon>Metazoa</taxon>
        <taxon>Chordata</taxon>
        <taxon>Craniata</taxon>
        <taxon>Vertebrata</taxon>
        <taxon>Euteleostomi</taxon>
        <taxon>Mammalia</taxon>
        <taxon>Eutheria</taxon>
        <taxon>Laurasiatheria</taxon>
        <taxon>Artiodactyla</taxon>
        <taxon>Whippomorpha</taxon>
        <taxon>Cetacea</taxon>
        <taxon>Mysticeti</taxon>
        <taxon>Eschrichtiidae</taxon>
        <taxon>Eschrichtius</taxon>
    </lineage>
</organism>
<accession>A0AB34HZA3</accession>
<evidence type="ECO:0000313" key="2">
    <source>
        <dbReference type="EMBL" id="KAJ8798131.1"/>
    </source>
</evidence>
<dbReference type="AlphaFoldDB" id="A0AB34HZA3"/>
<gene>
    <name evidence="2" type="ORF">J1605_001622</name>
</gene>
<name>A0AB34HZA3_ESCRO</name>
<dbReference type="Proteomes" id="UP001159641">
    <property type="component" value="Unassembled WGS sequence"/>
</dbReference>
<dbReference type="EMBL" id="JAIQCJ010000083">
    <property type="protein sequence ID" value="KAJ8798131.1"/>
    <property type="molecule type" value="Genomic_DNA"/>
</dbReference>
<proteinExistence type="predicted"/>